<gene>
    <name evidence="2" type="ORF">SAM23877_2827</name>
</gene>
<evidence type="ECO:0000313" key="3">
    <source>
        <dbReference type="Proteomes" id="UP000061018"/>
    </source>
</evidence>
<feature type="region of interest" description="Disordered" evidence="1">
    <location>
        <begin position="90"/>
        <end position="111"/>
    </location>
</feature>
<dbReference type="KEGG" id="samb:SAM23877_2827"/>
<sequence>MAHPCPSPPPIPRSTCTERVSGALRTLRGLATDTRRTSLWRPGVQRFVIDCFTPSCHVDNVPSAEPATSARPDTVDSILTVYGGGLVQDRGETCWSDRPDKLGAPRPPRGA</sequence>
<organism evidence="2 3">
    <name type="scientific">Streptomyces ambofaciens (strain ATCC 23877 / 3486 / DSM 40053 / JCM 4204 / NBRC 12836 / NRRL B-2516)</name>
    <dbReference type="NCBI Taxonomy" id="278992"/>
    <lineage>
        <taxon>Bacteria</taxon>
        <taxon>Bacillati</taxon>
        <taxon>Actinomycetota</taxon>
        <taxon>Actinomycetes</taxon>
        <taxon>Kitasatosporales</taxon>
        <taxon>Streptomycetaceae</taxon>
        <taxon>Streptomyces</taxon>
    </lineage>
</organism>
<evidence type="ECO:0000256" key="1">
    <source>
        <dbReference type="SAM" id="MobiDB-lite"/>
    </source>
</evidence>
<accession>A0A0K2ASH0</accession>
<dbReference type="Proteomes" id="UP000061018">
    <property type="component" value="Chromosome"/>
</dbReference>
<dbReference type="EMBL" id="CP012382">
    <property type="protein sequence ID" value="AKZ55876.1"/>
    <property type="molecule type" value="Genomic_DNA"/>
</dbReference>
<reference evidence="3" key="1">
    <citation type="journal article" date="2015" name="J. Biotechnol.">
        <title>Complete genome sequence of Streptomyces ambofaciens ATCC 23877, the spiramycin producer.</title>
        <authorList>
            <person name="Thibessard A."/>
            <person name="Haas D."/>
            <person name="Gerbaud C."/>
            <person name="Aigle B."/>
            <person name="Lautru S."/>
            <person name="Pernodet J.L."/>
            <person name="Leblond P."/>
        </authorList>
    </citation>
    <scope>NUCLEOTIDE SEQUENCE [LARGE SCALE GENOMIC DNA]</scope>
    <source>
        <strain evidence="3">ATCC 23877 / 3486 / DSM 40053 / JCM 4204 / NBRC 12836 / NRRL B-2516</strain>
    </source>
</reference>
<protein>
    <submittedName>
        <fullName evidence="2">Uncharacterized protein</fullName>
    </submittedName>
</protein>
<name>A0A0K2ASH0_STRA7</name>
<proteinExistence type="predicted"/>
<feature type="compositionally biased region" description="Basic and acidic residues" evidence="1">
    <location>
        <begin position="90"/>
        <end position="103"/>
    </location>
</feature>
<dbReference type="AlphaFoldDB" id="A0A0K2ASH0"/>
<evidence type="ECO:0000313" key="2">
    <source>
        <dbReference type="EMBL" id="AKZ55876.1"/>
    </source>
</evidence>